<dbReference type="eggNOG" id="ENOG502SG1P">
    <property type="taxonomic scope" value="Eukaryota"/>
</dbReference>
<evidence type="ECO:0000313" key="7">
    <source>
        <dbReference type="Proteomes" id="UP000659654"/>
    </source>
</evidence>
<organism evidence="6 8">
    <name type="scientific">Bursaphelenchus xylophilus</name>
    <name type="common">Pinewood nematode worm</name>
    <name type="synonym">Aphelenchoides xylophilus</name>
    <dbReference type="NCBI Taxonomy" id="6326"/>
    <lineage>
        <taxon>Eukaryota</taxon>
        <taxon>Metazoa</taxon>
        <taxon>Ecdysozoa</taxon>
        <taxon>Nematoda</taxon>
        <taxon>Chromadorea</taxon>
        <taxon>Rhabditida</taxon>
        <taxon>Tylenchina</taxon>
        <taxon>Tylenchomorpha</taxon>
        <taxon>Aphelenchoidea</taxon>
        <taxon>Aphelenchoididae</taxon>
        <taxon>Bursaphelenchus</taxon>
    </lineage>
</organism>
<dbReference type="SMART" id="SM00254">
    <property type="entry name" value="ShKT"/>
    <property type="match status" value="2"/>
</dbReference>
<dbReference type="PANTHER" id="PTHR21724">
    <property type="entry name" value="SHKT DOMAIN-CONTAINING PROTEIN"/>
    <property type="match status" value="1"/>
</dbReference>
<dbReference type="EMBL" id="CAJFDI010000005">
    <property type="protein sequence ID" value="CAD5230665.1"/>
    <property type="molecule type" value="Genomic_DNA"/>
</dbReference>
<accession>A0A1I7S2R3</accession>
<dbReference type="SMR" id="A0A1I7S2R3"/>
<keyword evidence="2" id="KW-0732">Signal</keyword>
<dbReference type="AlphaFoldDB" id="A0A1I7S2R3"/>
<dbReference type="InterPro" id="IPR003582">
    <property type="entry name" value="ShKT_dom"/>
</dbReference>
<evidence type="ECO:0000313" key="4">
    <source>
        <dbReference type="EMBL" id="CAD5230665.1"/>
    </source>
</evidence>
<feature type="signal peptide" evidence="2">
    <location>
        <begin position="1"/>
        <end position="20"/>
    </location>
</feature>
<protein>
    <submittedName>
        <fullName evidence="4">(pine wood nematode) hypothetical protein</fullName>
    </submittedName>
</protein>
<evidence type="ECO:0000313" key="6">
    <source>
        <dbReference type="Proteomes" id="UP000095284"/>
    </source>
</evidence>
<evidence type="ECO:0000313" key="8">
    <source>
        <dbReference type="WBParaSite" id="BXY_0729300.1"/>
    </source>
</evidence>
<keyword evidence="7" id="KW-1185">Reference proteome</keyword>
<comment type="caution">
    <text evidence="1">Lacks conserved residue(s) required for the propagation of feature annotation.</text>
</comment>
<dbReference type="PROSITE" id="PS51670">
    <property type="entry name" value="SHKT"/>
    <property type="match status" value="1"/>
</dbReference>
<dbReference type="WBParaSite" id="BXY_0729300.1">
    <property type="protein sequence ID" value="BXY_0729300.1"/>
    <property type="gene ID" value="BXY_0729300"/>
</dbReference>
<name>A0A1I7S2R3_BURXY</name>
<proteinExistence type="predicted"/>
<dbReference type="Proteomes" id="UP000582659">
    <property type="component" value="Unassembled WGS sequence"/>
</dbReference>
<reference evidence="8" key="1">
    <citation type="submission" date="2016-11" db="UniProtKB">
        <authorList>
            <consortium name="WormBaseParasite"/>
        </authorList>
    </citation>
    <scope>IDENTIFICATION</scope>
</reference>
<dbReference type="OrthoDB" id="5867083at2759"/>
<evidence type="ECO:0000256" key="1">
    <source>
        <dbReference type="PROSITE-ProRule" id="PRU01005"/>
    </source>
</evidence>
<dbReference type="Proteomes" id="UP000659654">
    <property type="component" value="Unassembled WGS sequence"/>
</dbReference>
<evidence type="ECO:0000256" key="2">
    <source>
        <dbReference type="SAM" id="SignalP"/>
    </source>
</evidence>
<gene>
    <name evidence="4" type="ORF">BXYJ_LOCUS11101</name>
</gene>
<feature type="domain" description="ShKT" evidence="3">
    <location>
        <begin position="60"/>
        <end position="97"/>
    </location>
</feature>
<dbReference type="Proteomes" id="UP000095284">
    <property type="component" value="Unplaced"/>
</dbReference>
<feature type="chain" id="PRO_5035359687" evidence="2">
    <location>
        <begin position="21"/>
        <end position="110"/>
    </location>
</feature>
<evidence type="ECO:0000313" key="5">
    <source>
        <dbReference type="EMBL" id="CAG9121701.1"/>
    </source>
</evidence>
<evidence type="ECO:0000259" key="3">
    <source>
        <dbReference type="PROSITE" id="PS51670"/>
    </source>
</evidence>
<reference evidence="5" key="2">
    <citation type="submission" date="2020-08" db="EMBL/GenBank/DDBJ databases">
        <authorList>
            <person name="Kikuchi T."/>
        </authorList>
    </citation>
    <scope>NUCLEOTIDE SEQUENCE</scope>
    <source>
        <strain evidence="4">Ka4C1</strain>
    </source>
</reference>
<sequence length="110" mass="11599">MNTGSLIGLALLLLAGTVYSACTDQGTNCAQFSGMCYNQVYASILQQYCKNTCDNCPGTCKDNSPRCPSWKRNGFCQSSYYTQAHKAQYCSKSCGICQSNGGGDGGSGNG</sequence>
<dbReference type="EMBL" id="CAJFCV020000005">
    <property type="protein sequence ID" value="CAG9121701.1"/>
    <property type="molecule type" value="Genomic_DNA"/>
</dbReference>
<dbReference type="PANTHER" id="PTHR21724:SF109">
    <property type="entry name" value="SHKT DOMAIN-CONTAINING PROTEIN"/>
    <property type="match status" value="1"/>
</dbReference>
<dbReference type="Gene3D" id="1.10.10.1940">
    <property type="match status" value="2"/>
</dbReference>
<dbReference type="Pfam" id="PF01549">
    <property type="entry name" value="ShK"/>
    <property type="match status" value="2"/>
</dbReference>